<comment type="caution">
    <text evidence="1">The sequence shown here is derived from an EMBL/GenBank/DDBJ whole genome shotgun (WGS) entry which is preliminary data.</text>
</comment>
<evidence type="ECO:0000313" key="2">
    <source>
        <dbReference type="Proteomes" id="UP001486808"/>
    </source>
</evidence>
<sequence length="66" mass="7102">MSAPRDVLRKFLPILAIVSGLSILSEKGITKIDASVFANNTRLGWYGALDSILSEIELSTAPVADR</sequence>
<accession>A0ABP9ZUP8</accession>
<proteinExistence type="predicted"/>
<gene>
    <name evidence="1" type="ORF">NBRC116187_35540</name>
</gene>
<dbReference type="EMBL" id="BAABWD010000010">
    <property type="protein sequence ID" value="GAA6133193.1"/>
    <property type="molecule type" value="Genomic_DNA"/>
</dbReference>
<organism evidence="1 2">
    <name type="scientific">Halopseudomonas sabulinigri</name>
    <dbReference type="NCBI Taxonomy" id="472181"/>
    <lineage>
        <taxon>Bacteria</taxon>
        <taxon>Pseudomonadati</taxon>
        <taxon>Pseudomonadota</taxon>
        <taxon>Gammaproteobacteria</taxon>
        <taxon>Pseudomonadales</taxon>
        <taxon>Pseudomonadaceae</taxon>
        <taxon>Halopseudomonas</taxon>
    </lineage>
</organism>
<name>A0ABP9ZUP8_9GAMM</name>
<keyword evidence="2" id="KW-1185">Reference proteome</keyword>
<reference evidence="1 2" key="1">
    <citation type="submission" date="2024-04" db="EMBL/GenBank/DDBJ databases">
        <title>Draft genome sequence of Halopseudomonas sabulinigri NBRC 116187.</title>
        <authorList>
            <person name="Miyakawa T."/>
            <person name="Kusuya Y."/>
            <person name="Miura T."/>
        </authorList>
    </citation>
    <scope>NUCLEOTIDE SEQUENCE [LARGE SCALE GENOMIC DNA]</scope>
    <source>
        <strain evidence="1 2">4NH20-0042</strain>
    </source>
</reference>
<protein>
    <submittedName>
        <fullName evidence="1">Uncharacterized protein</fullName>
    </submittedName>
</protein>
<dbReference type="Proteomes" id="UP001486808">
    <property type="component" value="Unassembled WGS sequence"/>
</dbReference>
<evidence type="ECO:0000313" key="1">
    <source>
        <dbReference type="EMBL" id="GAA6133193.1"/>
    </source>
</evidence>